<keyword evidence="2" id="KW-0812">Transmembrane</keyword>
<evidence type="ECO:0000256" key="2">
    <source>
        <dbReference type="SAM" id="Phobius"/>
    </source>
</evidence>
<sequence length="571" mass="59666">MFHRKHLSLWPWYLFGLTILCEGTEASEARILDHGDTRPPSAPKPDSLTSNDTLFEGWGDPFIIDALAPIATQVDQVPWVGFNIGNRPNKRQNCVGTGSTARNYCFAGNTAANAWCGCENKCCTNTASKTGWCCATTVNCDVANLSCQWVTSTTSVVKTTTSFVTNYFTLPLTIPGGTSTSLVTITSVSTIIVSSADTATVVATTTVSEARAGKRDHVACSPAAGVPSQPTQSPANAGLSQSRPSIHEADGSQTTVAPALGESEASEGSQPELRKRQAPTTTIVLGTSTVFVTTVITVTSTARPSATTTSTTTSWSTTTLFVNAKATRTVMTTVNLATLNSASLSGSALPTNTISAAAPVDPPKKGLSTGAKAGIGAGSAAGSLLVIVILGVVWRRKKKTTDEQNQEKIDKAVAAAMAAQQGNSGQPSQPTSYISNDKYAYAHTSASPNTYATPTGSPPPPSQHSAYPAMMQPMPYSSSDGSSPQPNYSRLSELQDHNAATPTAHSGERTVSYGTPPMGYVSPEMPGSSPTQRYEMPAYTGPSPLQSAPIPYNVPQPYQAYPGGAQSNYGR</sequence>
<dbReference type="AlphaFoldDB" id="A0A9P4HDR2"/>
<feature type="region of interest" description="Disordered" evidence="1">
    <location>
        <begin position="213"/>
        <end position="280"/>
    </location>
</feature>
<proteinExistence type="predicted"/>
<feature type="region of interest" description="Disordered" evidence="1">
    <location>
        <begin position="446"/>
        <end position="571"/>
    </location>
</feature>
<comment type="caution">
    <text evidence="4">The sequence shown here is derived from an EMBL/GenBank/DDBJ whole genome shotgun (WGS) entry which is preliminary data.</text>
</comment>
<keyword evidence="2" id="KW-0472">Membrane</keyword>
<reference evidence="4" key="1">
    <citation type="journal article" date="2020" name="Stud. Mycol.">
        <title>101 Dothideomycetes genomes: a test case for predicting lifestyles and emergence of pathogens.</title>
        <authorList>
            <person name="Haridas S."/>
            <person name="Albert R."/>
            <person name="Binder M."/>
            <person name="Bloem J."/>
            <person name="Labutti K."/>
            <person name="Salamov A."/>
            <person name="Andreopoulos B."/>
            <person name="Baker S."/>
            <person name="Barry K."/>
            <person name="Bills G."/>
            <person name="Bluhm B."/>
            <person name="Cannon C."/>
            <person name="Castanera R."/>
            <person name="Culley D."/>
            <person name="Daum C."/>
            <person name="Ezra D."/>
            <person name="Gonzalez J."/>
            <person name="Henrissat B."/>
            <person name="Kuo A."/>
            <person name="Liang C."/>
            <person name="Lipzen A."/>
            <person name="Lutzoni F."/>
            <person name="Magnuson J."/>
            <person name="Mondo S."/>
            <person name="Nolan M."/>
            <person name="Ohm R."/>
            <person name="Pangilinan J."/>
            <person name="Park H.-J."/>
            <person name="Ramirez L."/>
            <person name="Alfaro M."/>
            <person name="Sun H."/>
            <person name="Tritt A."/>
            <person name="Yoshinaga Y."/>
            <person name="Zwiers L.-H."/>
            <person name="Turgeon B."/>
            <person name="Goodwin S."/>
            <person name="Spatafora J."/>
            <person name="Crous P."/>
            <person name="Grigoriev I."/>
        </authorList>
    </citation>
    <scope>NUCLEOTIDE SEQUENCE</scope>
    <source>
        <strain evidence="4">CBS 110217</strain>
    </source>
</reference>
<feature type="chain" id="PRO_5040166211" evidence="3">
    <location>
        <begin position="27"/>
        <end position="571"/>
    </location>
</feature>
<evidence type="ECO:0000313" key="4">
    <source>
        <dbReference type="EMBL" id="KAF2032905.1"/>
    </source>
</evidence>
<feature type="signal peptide" evidence="3">
    <location>
        <begin position="1"/>
        <end position="26"/>
    </location>
</feature>
<keyword evidence="5" id="KW-1185">Reference proteome</keyword>
<accession>A0A9P4HDR2</accession>
<feature type="compositionally biased region" description="Polar residues" evidence="1">
    <location>
        <begin position="446"/>
        <end position="455"/>
    </location>
</feature>
<keyword evidence="3" id="KW-0732">Signal</keyword>
<feature type="compositionally biased region" description="Polar residues" evidence="1">
    <location>
        <begin position="228"/>
        <end position="244"/>
    </location>
</feature>
<feature type="transmembrane region" description="Helical" evidence="2">
    <location>
        <begin position="373"/>
        <end position="394"/>
    </location>
</feature>
<protein>
    <submittedName>
        <fullName evidence="4">Uncharacterized protein</fullName>
    </submittedName>
</protein>
<feature type="compositionally biased region" description="Polar residues" evidence="1">
    <location>
        <begin position="475"/>
        <end position="504"/>
    </location>
</feature>
<dbReference type="EMBL" id="ML978170">
    <property type="protein sequence ID" value="KAF2032905.1"/>
    <property type="molecule type" value="Genomic_DNA"/>
</dbReference>
<dbReference type="Proteomes" id="UP000799777">
    <property type="component" value="Unassembled WGS sequence"/>
</dbReference>
<evidence type="ECO:0000256" key="3">
    <source>
        <dbReference type="SAM" id="SignalP"/>
    </source>
</evidence>
<gene>
    <name evidence="4" type="ORF">EK21DRAFT_109656</name>
</gene>
<evidence type="ECO:0000256" key="1">
    <source>
        <dbReference type="SAM" id="MobiDB-lite"/>
    </source>
</evidence>
<evidence type="ECO:0000313" key="5">
    <source>
        <dbReference type="Proteomes" id="UP000799777"/>
    </source>
</evidence>
<organism evidence="4 5">
    <name type="scientific">Setomelanomma holmii</name>
    <dbReference type="NCBI Taxonomy" id="210430"/>
    <lineage>
        <taxon>Eukaryota</taxon>
        <taxon>Fungi</taxon>
        <taxon>Dikarya</taxon>
        <taxon>Ascomycota</taxon>
        <taxon>Pezizomycotina</taxon>
        <taxon>Dothideomycetes</taxon>
        <taxon>Pleosporomycetidae</taxon>
        <taxon>Pleosporales</taxon>
        <taxon>Pleosporineae</taxon>
        <taxon>Phaeosphaeriaceae</taxon>
        <taxon>Setomelanomma</taxon>
    </lineage>
</organism>
<name>A0A9P4HDR2_9PLEO</name>
<keyword evidence="2" id="KW-1133">Transmembrane helix</keyword>